<feature type="region of interest" description="Disordered" evidence="2">
    <location>
        <begin position="82"/>
        <end position="108"/>
    </location>
</feature>
<dbReference type="EMBL" id="VLTL01000086">
    <property type="protein sequence ID" value="KAA0162097.1"/>
    <property type="molecule type" value="Genomic_DNA"/>
</dbReference>
<dbReference type="Pfam" id="PF01167">
    <property type="entry name" value="Tub"/>
    <property type="match status" value="1"/>
</dbReference>
<evidence type="ECO:0000256" key="1">
    <source>
        <dbReference type="ARBA" id="ARBA00007129"/>
    </source>
</evidence>
<dbReference type="InterPro" id="IPR025659">
    <property type="entry name" value="Tubby-like_C"/>
</dbReference>
<dbReference type="OrthoDB" id="8775810at2759"/>
<sequence length="399" mass="42468">MAAAVRGAMDDFEESSSDEEDHRVVRRRPPAAGSRGAHGPRGSGARPISGSLADEAASREAYAVAREEAAFARATNAHMASVAAEHSSERAATSAAGSTRDRRGGGAGAAASAAAAEVCTDAEADALRTRLLLPARAGTPACRCYVVRQKSLFSAPIWRLYSEGDDQFLMSAQKRGASRTSNFLLATELVPTRGSGRVVGKVRSNFAGSVYTIFDSGMAPEDAVTDASLRRELAVVGFDWDQMGPGKMRAAVPRVHKNGAPFTFRAREAVDSLAAAAAHADSTRVVMLKNKRPQWDDSVGGHVLNFGGRVTCPSVKNFQMGSDESEDATLLQFGKVDKDRFTLDFQHPLCHVQAFGIVMAAIDGKLADRRALKRFSGKTPEEDGGAWFAQWADPPAPET</sequence>
<evidence type="ECO:0000259" key="3">
    <source>
        <dbReference type="Pfam" id="PF01167"/>
    </source>
</evidence>
<dbReference type="Proteomes" id="UP000323011">
    <property type="component" value="Unassembled WGS sequence"/>
</dbReference>
<dbReference type="EMBL" id="HBET01017853">
    <property type="protein sequence ID" value="CAD8567666.1"/>
    <property type="molecule type" value="Transcribed_RNA"/>
</dbReference>
<name>A0A5A8EJG0_CAFRO</name>
<accession>A0A5A8EJG0</accession>
<dbReference type="EMBL" id="VLTN01000033">
    <property type="protein sequence ID" value="KAA0150590.1"/>
    <property type="molecule type" value="Genomic_DNA"/>
</dbReference>
<feature type="region of interest" description="Disordered" evidence="2">
    <location>
        <begin position="376"/>
        <end position="399"/>
    </location>
</feature>
<keyword evidence="9" id="KW-1185">Reference proteome</keyword>
<proteinExistence type="inferred from homology"/>
<evidence type="ECO:0000313" key="5">
    <source>
        <dbReference type="EMBL" id="KAA0150590.1"/>
    </source>
</evidence>
<dbReference type="Proteomes" id="UP000322899">
    <property type="component" value="Unassembled WGS sequence"/>
</dbReference>
<evidence type="ECO:0000313" key="6">
    <source>
        <dbReference type="EMBL" id="KAA0162097.1"/>
    </source>
</evidence>
<comment type="similarity">
    <text evidence="1">Belongs to the TUB family.</text>
</comment>
<dbReference type="EMBL" id="VLTO01000011">
    <property type="protein sequence ID" value="KAA0175931.1"/>
    <property type="molecule type" value="Genomic_DNA"/>
</dbReference>
<evidence type="ECO:0000256" key="2">
    <source>
        <dbReference type="SAM" id="MobiDB-lite"/>
    </source>
</evidence>
<dbReference type="PANTHER" id="PTHR16517">
    <property type="entry name" value="TUBBY-RELATED"/>
    <property type="match status" value="1"/>
</dbReference>
<dbReference type="AlphaFoldDB" id="A0A5A8EJG0"/>
<dbReference type="Proteomes" id="UP000324907">
    <property type="component" value="Unassembled WGS sequence"/>
</dbReference>
<dbReference type="InterPro" id="IPR000007">
    <property type="entry name" value="Tubby_C"/>
</dbReference>
<reference evidence="4" key="2">
    <citation type="submission" date="2021-01" db="EMBL/GenBank/DDBJ databases">
        <authorList>
            <person name="Corre E."/>
            <person name="Pelletier E."/>
            <person name="Niang G."/>
            <person name="Scheremetjew M."/>
            <person name="Finn R."/>
            <person name="Kale V."/>
            <person name="Holt S."/>
            <person name="Cochrane G."/>
            <person name="Meng A."/>
            <person name="Brown T."/>
            <person name="Cohen L."/>
        </authorList>
    </citation>
    <scope>NUCLEOTIDE SEQUENCE</scope>
    <source>
        <strain evidence="4">E4-10</strain>
    </source>
</reference>
<feature type="domain" description="Tubby C-terminal" evidence="3">
    <location>
        <begin position="140"/>
        <end position="363"/>
    </location>
</feature>
<evidence type="ECO:0000313" key="10">
    <source>
        <dbReference type="Proteomes" id="UP000324907"/>
    </source>
</evidence>
<feature type="compositionally biased region" description="Acidic residues" evidence="2">
    <location>
        <begin position="10"/>
        <end position="19"/>
    </location>
</feature>
<evidence type="ECO:0000313" key="8">
    <source>
        <dbReference type="Proteomes" id="UP000322899"/>
    </source>
</evidence>
<dbReference type="Gene3D" id="3.20.90.10">
    <property type="entry name" value="Tubby Protein, Chain A"/>
    <property type="match status" value="1"/>
</dbReference>
<dbReference type="SUPFAM" id="SSF54518">
    <property type="entry name" value="Tubby C-terminal domain-like"/>
    <property type="match status" value="1"/>
</dbReference>
<feature type="region of interest" description="Disordered" evidence="2">
    <location>
        <begin position="1"/>
        <end position="52"/>
    </location>
</feature>
<dbReference type="PRINTS" id="PR01573">
    <property type="entry name" value="SUPERTUBBY"/>
</dbReference>
<evidence type="ECO:0000313" key="9">
    <source>
        <dbReference type="Proteomes" id="UP000323011"/>
    </source>
</evidence>
<protein>
    <recommendedName>
        <fullName evidence="3">Tubby C-terminal domain-containing protein</fullName>
    </recommendedName>
</protein>
<evidence type="ECO:0000313" key="7">
    <source>
        <dbReference type="EMBL" id="KAA0175931.1"/>
    </source>
</evidence>
<reference evidence="8 9" key="1">
    <citation type="submission" date="2019-07" db="EMBL/GenBank/DDBJ databases">
        <title>Genomes of Cafeteria roenbergensis.</title>
        <authorList>
            <person name="Fischer M.G."/>
            <person name="Hackl T."/>
            <person name="Roman M."/>
        </authorList>
    </citation>
    <scope>NUCLEOTIDE SEQUENCE [LARGE SCALE GENOMIC DNA]</scope>
    <source>
        <strain evidence="5 9">BVI</strain>
        <strain evidence="7 8">E4-10P</strain>
        <strain evidence="6 10">RCC970-E3</strain>
    </source>
</reference>
<organism evidence="7 8">
    <name type="scientific">Cafeteria roenbergensis</name>
    <name type="common">Marine flagellate</name>
    <dbReference type="NCBI Taxonomy" id="33653"/>
    <lineage>
        <taxon>Eukaryota</taxon>
        <taxon>Sar</taxon>
        <taxon>Stramenopiles</taxon>
        <taxon>Bigyra</taxon>
        <taxon>Opalozoa</taxon>
        <taxon>Bicosoecida</taxon>
        <taxon>Cafeteriaceae</taxon>
        <taxon>Cafeteria</taxon>
    </lineage>
</organism>
<evidence type="ECO:0000313" key="4">
    <source>
        <dbReference type="EMBL" id="CAD8567666.1"/>
    </source>
</evidence>
<dbReference type="PANTHER" id="PTHR16517:SF7">
    <property type="entry name" value="PROTEIN KING TUBBY"/>
    <property type="match status" value="1"/>
</dbReference>
<feature type="compositionally biased region" description="Low complexity" evidence="2">
    <location>
        <begin position="43"/>
        <end position="52"/>
    </location>
</feature>
<gene>
    <name evidence="4" type="ORF">CROE0942_LOCUS12046</name>
    <name evidence="7" type="ORF">FNF27_02652</name>
    <name evidence="6" type="ORF">FNF28_04843</name>
    <name evidence="5" type="ORF">FNF29_05165</name>
</gene>